<dbReference type="EMBL" id="QURH01000229">
    <property type="protein sequence ID" value="RFU41151.1"/>
    <property type="molecule type" value="Genomic_DNA"/>
</dbReference>
<dbReference type="InterPro" id="IPR036259">
    <property type="entry name" value="MFS_trans_sf"/>
</dbReference>
<feature type="non-terminal residue" evidence="7">
    <location>
        <position position="114"/>
    </location>
</feature>
<evidence type="ECO:0000256" key="3">
    <source>
        <dbReference type="ARBA" id="ARBA00022989"/>
    </source>
</evidence>
<keyword evidence="3 5" id="KW-1133">Transmembrane helix</keyword>
<feature type="domain" description="Major facilitator superfamily (MFS) profile" evidence="6">
    <location>
        <begin position="8"/>
        <end position="114"/>
    </location>
</feature>
<dbReference type="GO" id="GO:0022857">
    <property type="term" value="F:transmembrane transporter activity"/>
    <property type="evidence" value="ECO:0007669"/>
    <property type="project" value="InterPro"/>
</dbReference>
<comment type="caution">
    <text evidence="7">The sequence shown here is derived from an EMBL/GenBank/DDBJ whole genome shotgun (WGS) entry which is preliminary data.</text>
</comment>
<dbReference type="SUPFAM" id="SSF103473">
    <property type="entry name" value="MFS general substrate transporter"/>
    <property type="match status" value="1"/>
</dbReference>
<feature type="transmembrane region" description="Helical" evidence="5">
    <location>
        <begin position="46"/>
        <end position="66"/>
    </location>
</feature>
<sequence length="114" mass="11705">MKPHALRTFVVTGIALFMVTLDNLIVTNALPAIREDLGTGLEGLEWTVNAYTLTFAVLLLPAAAVADRHGRRRLFMAGLALFTLASAAAALAPGIGALVAARAVQGVGGAIVAP</sequence>
<dbReference type="GO" id="GO:0005886">
    <property type="term" value="C:plasma membrane"/>
    <property type="evidence" value="ECO:0007669"/>
    <property type="project" value="UniProtKB-SubCell"/>
</dbReference>
<dbReference type="InterPro" id="IPR011701">
    <property type="entry name" value="MFS"/>
</dbReference>
<evidence type="ECO:0000313" key="8">
    <source>
        <dbReference type="Proteomes" id="UP000261811"/>
    </source>
</evidence>
<dbReference type="PANTHER" id="PTHR42718:SF42">
    <property type="entry name" value="EXPORT PROTEIN"/>
    <property type="match status" value="1"/>
</dbReference>
<evidence type="ECO:0000313" key="7">
    <source>
        <dbReference type="EMBL" id="RFU41151.1"/>
    </source>
</evidence>
<comment type="subcellular location">
    <subcellularLocation>
        <location evidence="1">Cell membrane</location>
        <topology evidence="1">Multi-pass membrane protein</topology>
    </subcellularLocation>
</comment>
<dbReference type="Pfam" id="PF07690">
    <property type="entry name" value="MFS_1"/>
    <property type="match status" value="1"/>
</dbReference>
<protein>
    <submittedName>
        <fullName evidence="7">MFS transporter</fullName>
    </submittedName>
</protein>
<keyword evidence="4 5" id="KW-0472">Membrane</keyword>
<organism evidence="7 8">
    <name type="scientific">Actinomadura logoneensis</name>
    <dbReference type="NCBI Taxonomy" id="2293572"/>
    <lineage>
        <taxon>Bacteria</taxon>
        <taxon>Bacillati</taxon>
        <taxon>Actinomycetota</taxon>
        <taxon>Actinomycetes</taxon>
        <taxon>Streptosporangiales</taxon>
        <taxon>Thermomonosporaceae</taxon>
        <taxon>Actinomadura</taxon>
    </lineage>
</organism>
<dbReference type="AlphaFoldDB" id="A0A372JM89"/>
<dbReference type="Gene3D" id="1.20.1720.10">
    <property type="entry name" value="Multidrug resistance protein D"/>
    <property type="match status" value="1"/>
</dbReference>
<dbReference type="OrthoDB" id="7375466at2"/>
<evidence type="ECO:0000256" key="2">
    <source>
        <dbReference type="ARBA" id="ARBA00022692"/>
    </source>
</evidence>
<evidence type="ECO:0000256" key="1">
    <source>
        <dbReference type="ARBA" id="ARBA00004651"/>
    </source>
</evidence>
<feature type="transmembrane region" description="Helical" evidence="5">
    <location>
        <begin position="7"/>
        <end position="26"/>
    </location>
</feature>
<dbReference type="InterPro" id="IPR020846">
    <property type="entry name" value="MFS_dom"/>
</dbReference>
<dbReference type="PROSITE" id="PS50850">
    <property type="entry name" value="MFS"/>
    <property type="match status" value="1"/>
</dbReference>
<evidence type="ECO:0000259" key="6">
    <source>
        <dbReference type="PROSITE" id="PS50850"/>
    </source>
</evidence>
<accession>A0A372JM89</accession>
<gene>
    <name evidence="7" type="ORF">DZF91_13430</name>
</gene>
<proteinExistence type="predicted"/>
<keyword evidence="8" id="KW-1185">Reference proteome</keyword>
<reference evidence="7 8" key="1">
    <citation type="submission" date="2018-08" db="EMBL/GenBank/DDBJ databases">
        <title>Actinomadura jelena sp. nov., a novel Actinomycete isolated from soil in Chad.</title>
        <authorList>
            <person name="Shi L."/>
        </authorList>
    </citation>
    <scope>NUCLEOTIDE SEQUENCE [LARGE SCALE GENOMIC DNA]</scope>
    <source>
        <strain evidence="7 8">NEAU-G17</strain>
    </source>
</reference>
<feature type="transmembrane region" description="Helical" evidence="5">
    <location>
        <begin position="78"/>
        <end position="101"/>
    </location>
</feature>
<name>A0A372JM89_9ACTN</name>
<keyword evidence="2 5" id="KW-0812">Transmembrane</keyword>
<evidence type="ECO:0000256" key="4">
    <source>
        <dbReference type="ARBA" id="ARBA00023136"/>
    </source>
</evidence>
<evidence type="ECO:0000256" key="5">
    <source>
        <dbReference type="SAM" id="Phobius"/>
    </source>
</evidence>
<dbReference type="Proteomes" id="UP000261811">
    <property type="component" value="Unassembled WGS sequence"/>
</dbReference>
<dbReference type="RefSeq" id="WP_117357808.1">
    <property type="nucleotide sequence ID" value="NZ_QURH01000229.1"/>
</dbReference>
<dbReference type="PANTHER" id="PTHR42718">
    <property type="entry name" value="MAJOR FACILITATOR SUPERFAMILY MULTIDRUG TRANSPORTER MFSC"/>
    <property type="match status" value="1"/>
</dbReference>